<dbReference type="Gene3D" id="3.40.109.10">
    <property type="entry name" value="NADH Oxidase"/>
    <property type="match status" value="1"/>
</dbReference>
<comment type="caution">
    <text evidence="5">The sequence shown here is derived from an EMBL/GenBank/DDBJ whole genome shotgun (WGS) entry which is preliminary data.</text>
</comment>
<dbReference type="GO" id="GO:0016491">
    <property type="term" value="F:oxidoreductase activity"/>
    <property type="evidence" value="ECO:0007669"/>
    <property type="project" value="UniProtKB-KW"/>
</dbReference>
<feature type="domain" description="Nitroreductase" evidence="4">
    <location>
        <begin position="21"/>
        <end position="64"/>
    </location>
</feature>
<name>A0A1F6V2Q5_9PROT</name>
<proteinExistence type="inferred from homology"/>
<dbReference type="Proteomes" id="UP000179076">
    <property type="component" value="Unassembled WGS sequence"/>
</dbReference>
<evidence type="ECO:0000256" key="1">
    <source>
        <dbReference type="ARBA" id="ARBA00007118"/>
    </source>
</evidence>
<comment type="similarity">
    <text evidence="1">Belongs to the nitroreductase family.</text>
</comment>
<evidence type="ECO:0000259" key="4">
    <source>
        <dbReference type="Pfam" id="PF00881"/>
    </source>
</evidence>
<dbReference type="PANTHER" id="PTHR43673">
    <property type="entry name" value="NAD(P)H NITROREDUCTASE YDGI-RELATED"/>
    <property type="match status" value="1"/>
</dbReference>
<gene>
    <name evidence="5" type="ORF">A2W18_04625</name>
</gene>
<evidence type="ECO:0000313" key="6">
    <source>
        <dbReference type="Proteomes" id="UP000179076"/>
    </source>
</evidence>
<evidence type="ECO:0000256" key="2">
    <source>
        <dbReference type="ARBA" id="ARBA00023002"/>
    </source>
</evidence>
<dbReference type="InterPro" id="IPR029479">
    <property type="entry name" value="Nitroreductase"/>
</dbReference>
<dbReference type="AlphaFoldDB" id="A0A1F6V2Q5"/>
<dbReference type="PANTHER" id="PTHR43673:SF10">
    <property type="entry name" value="NADH DEHYDROGENASE_NAD(P)H NITROREDUCTASE XCC3605-RELATED"/>
    <property type="match status" value="1"/>
</dbReference>
<dbReference type="InterPro" id="IPR000415">
    <property type="entry name" value="Nitroreductase-like"/>
</dbReference>
<accession>A0A1F6V2Q5</accession>
<organism evidence="5 6">
    <name type="scientific">Candidatus Muproteobacteria bacterium RBG_16_60_9</name>
    <dbReference type="NCBI Taxonomy" id="1817755"/>
    <lineage>
        <taxon>Bacteria</taxon>
        <taxon>Pseudomonadati</taxon>
        <taxon>Pseudomonadota</taxon>
        <taxon>Candidatus Muproteobacteria</taxon>
    </lineage>
</organism>
<feature type="region of interest" description="Disordered" evidence="3">
    <location>
        <begin position="165"/>
        <end position="194"/>
    </location>
</feature>
<sequence length="194" mass="21902">MIKGSEMRRADYAVDKLFIDRWSPRAMSGEELSEPELMALFEAARWAPSSNNNQPWRILYARRSGKHWPVFFDLLGDSNKRWADKAAALLVFISKKTFDNGKPSITHSYDTGAAWVSLALQGVLKGYVVHGMQGFNYERAREILKIPQEFNVEAMAAVGKPGNLADLPEDIQTRETPNARRPVQDSVREGPFGF</sequence>
<dbReference type="CDD" id="cd02138">
    <property type="entry name" value="TdsD-like"/>
    <property type="match status" value="1"/>
</dbReference>
<protein>
    <submittedName>
        <fullName evidence="5">Nitroreductase</fullName>
    </submittedName>
</protein>
<dbReference type="Pfam" id="PF00881">
    <property type="entry name" value="Nitroreductase"/>
    <property type="match status" value="1"/>
</dbReference>
<evidence type="ECO:0000256" key="3">
    <source>
        <dbReference type="SAM" id="MobiDB-lite"/>
    </source>
</evidence>
<keyword evidence="2" id="KW-0560">Oxidoreductase</keyword>
<reference evidence="5 6" key="1">
    <citation type="journal article" date="2016" name="Nat. Commun.">
        <title>Thousands of microbial genomes shed light on interconnected biogeochemical processes in an aquifer system.</title>
        <authorList>
            <person name="Anantharaman K."/>
            <person name="Brown C.T."/>
            <person name="Hug L.A."/>
            <person name="Sharon I."/>
            <person name="Castelle C.J."/>
            <person name="Probst A.J."/>
            <person name="Thomas B.C."/>
            <person name="Singh A."/>
            <person name="Wilkins M.J."/>
            <person name="Karaoz U."/>
            <person name="Brodie E.L."/>
            <person name="Williams K.H."/>
            <person name="Hubbard S.S."/>
            <person name="Banfield J.F."/>
        </authorList>
    </citation>
    <scope>NUCLEOTIDE SEQUENCE [LARGE SCALE GENOMIC DNA]</scope>
</reference>
<dbReference type="EMBL" id="MFSP01000145">
    <property type="protein sequence ID" value="OGI63953.1"/>
    <property type="molecule type" value="Genomic_DNA"/>
</dbReference>
<evidence type="ECO:0000313" key="5">
    <source>
        <dbReference type="EMBL" id="OGI63953.1"/>
    </source>
</evidence>
<dbReference type="SUPFAM" id="SSF55469">
    <property type="entry name" value="FMN-dependent nitroreductase-like"/>
    <property type="match status" value="1"/>
</dbReference>